<name>G2KT89_MICAA</name>
<evidence type="ECO:0000313" key="2">
    <source>
        <dbReference type="Proteomes" id="UP000009286"/>
    </source>
</evidence>
<proteinExistence type="predicted"/>
<dbReference type="HOGENOM" id="CLU_1592672_0_0_5"/>
<sequence>MNRDVLHNEASTQSLKGAWTRHATVDGAVVGGMRGTTLSRDAFKAQTRFLPVFATAADPHNTPRYVVMAARQWQGEHADGTIRTHAVADVHVLDQPHIDRLLTRKHITQNQIFDRVGDATRAAKAQNESTFETCARDYTQGRHAGIKAWRLVQQGDAATPSPAQHPTTKSRAF</sequence>
<dbReference type="RefSeq" id="WP_014103856.1">
    <property type="nucleotide sequence ID" value="NC_016026.1"/>
</dbReference>
<evidence type="ECO:0000313" key="1">
    <source>
        <dbReference type="EMBL" id="AEP10633.1"/>
    </source>
</evidence>
<accession>G2KT89</accession>
<keyword evidence="2" id="KW-1185">Reference proteome</keyword>
<dbReference type="AlphaFoldDB" id="G2KT89"/>
<protein>
    <submittedName>
        <fullName evidence="1">Uncharacterized protein</fullName>
    </submittedName>
</protein>
<gene>
    <name evidence="1" type="ordered locus">MICA_2331</name>
</gene>
<organism evidence="1 2">
    <name type="scientific">Micavibrio aeruginosavorus (strain ARL-13)</name>
    <dbReference type="NCBI Taxonomy" id="856793"/>
    <lineage>
        <taxon>Bacteria</taxon>
        <taxon>Pseudomonadati</taxon>
        <taxon>Bdellovibrionota</taxon>
        <taxon>Bdellovibrionia</taxon>
        <taxon>Bdellovibrionales</taxon>
        <taxon>Pseudobdellovibrionaceae</taxon>
        <taxon>Micavibrio</taxon>
    </lineage>
</organism>
<dbReference type="Proteomes" id="UP000009286">
    <property type="component" value="Chromosome"/>
</dbReference>
<dbReference type="OrthoDB" id="9824772at2"/>
<reference evidence="1 2" key="1">
    <citation type="journal article" date="2011" name="BMC Genomics">
        <title>Genomic insights into an obligate epibiotic bacterial predator: Micavibrio aeruginosavorus ARL-13.</title>
        <authorList>
            <person name="Wang Z."/>
            <person name="Kadouri D."/>
            <person name="Wu M."/>
        </authorList>
    </citation>
    <scope>NUCLEOTIDE SEQUENCE [LARGE SCALE GENOMIC DNA]</scope>
    <source>
        <strain evidence="1 2">ARL-13</strain>
    </source>
</reference>
<dbReference type="KEGG" id="mai:MICA_2331"/>
<dbReference type="EMBL" id="CP002382">
    <property type="protein sequence ID" value="AEP10633.1"/>
    <property type="molecule type" value="Genomic_DNA"/>
</dbReference>